<dbReference type="InterPro" id="IPR049052">
    <property type="entry name" value="nSTAND1"/>
</dbReference>
<dbReference type="Pfam" id="PF13374">
    <property type="entry name" value="TPR_10"/>
    <property type="match status" value="1"/>
</dbReference>
<dbReference type="InterPro" id="IPR025662">
    <property type="entry name" value="Sigma_54_int_dom_ATP-bd_1"/>
</dbReference>
<evidence type="ECO:0000313" key="4">
    <source>
        <dbReference type="EMBL" id="BAT61709.1"/>
    </source>
</evidence>
<dbReference type="InterPro" id="IPR027417">
    <property type="entry name" value="P-loop_NTPase"/>
</dbReference>
<keyword evidence="5" id="KW-1185">Reference proteome</keyword>
<evidence type="ECO:0000313" key="5">
    <source>
        <dbReference type="Proteomes" id="UP000236884"/>
    </source>
</evidence>
<feature type="domain" description="Novel STAND NTPase 1" evidence="3">
    <location>
        <begin position="213"/>
        <end position="660"/>
    </location>
</feature>
<reference evidence="4 5" key="1">
    <citation type="submission" date="2015-08" db="EMBL/GenBank/DDBJ databases">
        <title>Investigation of the bacterial diversity of lava forest soil.</title>
        <authorList>
            <person name="Lee J.S."/>
        </authorList>
    </citation>
    <scope>NUCLEOTIDE SEQUENCE [LARGE SCALE GENOMIC DNA]</scope>
    <source>
        <strain evidence="4 5">GJW-30</strain>
    </source>
</reference>
<proteinExistence type="predicted"/>
<dbReference type="Proteomes" id="UP000236884">
    <property type="component" value="Chromosome"/>
</dbReference>
<accession>A0A0S3Q0K5</accession>
<dbReference type="Gene3D" id="3.40.50.300">
    <property type="entry name" value="P-loop containing nucleotide triphosphate hydrolases"/>
    <property type="match status" value="1"/>
</dbReference>
<protein>
    <submittedName>
        <fullName evidence="4">Photosystem I assembly protein Ycf3</fullName>
    </submittedName>
</protein>
<evidence type="ECO:0000256" key="2">
    <source>
        <dbReference type="ARBA" id="ARBA00022803"/>
    </source>
</evidence>
<dbReference type="Gene3D" id="1.25.40.10">
    <property type="entry name" value="Tetratricopeptide repeat domain"/>
    <property type="match status" value="3"/>
</dbReference>
<dbReference type="Pfam" id="PF20703">
    <property type="entry name" value="nSTAND1"/>
    <property type="match status" value="1"/>
</dbReference>
<dbReference type="KEGG" id="vgo:GJW-30_1_04269"/>
<name>A0A0S3Q0K5_9BRAD</name>
<organism evidence="4 5">
    <name type="scientific">Variibacter gotjawalensis</name>
    <dbReference type="NCBI Taxonomy" id="1333996"/>
    <lineage>
        <taxon>Bacteria</taxon>
        <taxon>Pseudomonadati</taxon>
        <taxon>Pseudomonadota</taxon>
        <taxon>Alphaproteobacteria</taxon>
        <taxon>Hyphomicrobiales</taxon>
        <taxon>Nitrobacteraceae</taxon>
        <taxon>Variibacter</taxon>
    </lineage>
</organism>
<dbReference type="PANTHER" id="PTHR45641:SF19">
    <property type="entry name" value="NEPHROCYSTIN-3"/>
    <property type="match status" value="1"/>
</dbReference>
<keyword evidence="2" id="KW-0802">TPR repeat</keyword>
<dbReference type="InterPro" id="IPR011990">
    <property type="entry name" value="TPR-like_helical_dom_sf"/>
</dbReference>
<dbReference type="RefSeq" id="WP_096358371.1">
    <property type="nucleotide sequence ID" value="NZ_AP014946.1"/>
</dbReference>
<dbReference type="SMART" id="SM00028">
    <property type="entry name" value="TPR"/>
    <property type="match status" value="5"/>
</dbReference>
<dbReference type="OrthoDB" id="5321503at2"/>
<evidence type="ECO:0000259" key="3">
    <source>
        <dbReference type="Pfam" id="PF20703"/>
    </source>
</evidence>
<dbReference type="PANTHER" id="PTHR45641">
    <property type="entry name" value="TETRATRICOPEPTIDE REPEAT PROTEIN (AFU_ORTHOLOGUE AFUA_6G03870)"/>
    <property type="match status" value="1"/>
</dbReference>
<sequence>MADAGAKTTTVRIFVSSPGDVQAERERVDRIAQRLNAAFLGAVHIETVRWERSAYTADSTFQRQIVDPGACDLVVSIFWQRLGSELPPDFERMRDGRPYPSGTVYELVKGLQASQQSAGGLPHVFVYRKMADAAVPMTDRERYRQAHEQREAFLAFWEEWFVSEQGHFKSAYNTFNSPDDFEEKFEEHLRAWLRNQGYGVGAHSWPLAERGSPFCSLEPFDAGHEEVFFGREREIDRAIEGLTASENTERRRPFLLLLGESGSGKSSLARAGIVPRILRGALGGEPAAWRAAVFKPGAAADPLAALAEALCAPVALPEILAGDFKSSAMLSAVFRAKVGGAPIVGALDRVAENVRASLGSDQPPRGGLVVLVDQMEELFGPDVNEETREQFAAVLADLLATGRVSVIGTLRSDAYAEFTRSPGLLALKESGATLDVTTPGPAEIADIVRAPAEAAGLSFGAVSDSTNRLDDVVIQAASGRDMLPLLQFTLSRLFDMMRERLLANGRTLATAEAGDLIFTHDDYASFGGLEGAIGERAEETFAGLDKAAQERLPRLLRALAAVDTSDKSQTGTLHLFEVATDSFKSDPAATTLIDALVGARVLVTSREADATGGRHIRLAHEAVLRTWDRAREIVADHADFFRVRADLIAAERRYARARTEKGARSAAAFLLASGVPLAEAQQIRSRFADELPPELTQYIDRSAKAAGARQRWMSAAVVVFGVMAIAASIAAFYAVRSEQAAVKSEQAALRSEQAAARNFTLAVAQADTLVTRISEELKDLAISRDALRRMLNTIERQFSEIAKINPDHPRLLLSRARMLTAFVDNYLDLSETTEALQRAEECVAIARRLVAREPGNSEMKSALGNCLDRQGHTLRDRGRYDDAIATYREAVALRRELITAEADKALWRRDLADALRSLGYALVSAGRNEESLTALDESVKLARALAKDAPDDQTTLRVLTDSLNTNAIVLSQLKRPQDSLANYRESATVARRLIALDASNTTWRRYLSNILANSSAEMVALGQQAEALKSLQESLEIRRGLVTLDPGNMIWQRELSYILVEIGTLYASMQEKEKALLSLREASLIVRRLIEIDPSNVTWKNELRRRLPPVVELLVSLGKQDDAVALVLDAIALFRDSVNANPADTRQKFELGYLVSYYAVLLVERGDYGKAQGANEEALALMRPYLAENPASDEALQNVANTLFNLGRSRVLQKDWTNAASAFEECIALWRRVLVLTPDALQPQLELSEALRHYAASSDIREPFRREALGILRRLQAEGKLPQGYQAAIDELEKDLKG</sequence>
<dbReference type="SUPFAM" id="SSF52540">
    <property type="entry name" value="P-loop containing nucleoside triphosphate hydrolases"/>
    <property type="match status" value="1"/>
</dbReference>
<dbReference type="SUPFAM" id="SSF48452">
    <property type="entry name" value="TPR-like"/>
    <property type="match status" value="3"/>
</dbReference>
<dbReference type="InterPro" id="IPR019734">
    <property type="entry name" value="TPR_rpt"/>
</dbReference>
<gene>
    <name evidence="4" type="ORF">GJW-30_1_04269</name>
</gene>
<evidence type="ECO:0000256" key="1">
    <source>
        <dbReference type="ARBA" id="ARBA00022737"/>
    </source>
</evidence>
<dbReference type="EMBL" id="AP014946">
    <property type="protein sequence ID" value="BAT61709.1"/>
    <property type="molecule type" value="Genomic_DNA"/>
</dbReference>
<dbReference type="PROSITE" id="PS00675">
    <property type="entry name" value="SIGMA54_INTERACT_1"/>
    <property type="match status" value="1"/>
</dbReference>
<keyword evidence="1" id="KW-0677">Repeat</keyword>